<dbReference type="FunFam" id="3.40.50.10190:FF:000030">
    <property type="entry name" value="Poly [ADP-ribose] polymerase"/>
    <property type="match status" value="1"/>
</dbReference>
<dbReference type="InterPro" id="IPR036420">
    <property type="entry name" value="BRCT_dom_sf"/>
</dbReference>
<keyword evidence="5" id="KW-1185">Reference proteome</keyword>
<dbReference type="EMBL" id="BEZZ01026565">
    <property type="protein sequence ID" value="GCC39556.1"/>
    <property type="molecule type" value="Genomic_DNA"/>
</dbReference>
<evidence type="ECO:0000256" key="1">
    <source>
        <dbReference type="SAM" id="Coils"/>
    </source>
</evidence>
<proteinExistence type="predicted"/>
<feature type="region of interest" description="Disordered" evidence="2">
    <location>
        <begin position="96"/>
        <end position="146"/>
    </location>
</feature>
<keyword evidence="1" id="KW-0175">Coiled coil</keyword>
<evidence type="ECO:0000256" key="2">
    <source>
        <dbReference type="SAM" id="MobiDB-lite"/>
    </source>
</evidence>
<comment type="caution">
    <text evidence="4">The sequence shown here is derived from an EMBL/GenBank/DDBJ whole genome shotgun (WGS) entry which is preliminary data.</text>
</comment>
<gene>
    <name evidence="4" type="ORF">chiPu_0023762</name>
</gene>
<reference evidence="4 5" key="1">
    <citation type="journal article" date="2018" name="Nat. Ecol. Evol.">
        <title>Shark genomes provide insights into elasmobranch evolution and the origin of vertebrates.</title>
        <authorList>
            <person name="Hara Y"/>
            <person name="Yamaguchi K"/>
            <person name="Onimaru K"/>
            <person name="Kadota M"/>
            <person name="Koyanagi M"/>
            <person name="Keeley SD"/>
            <person name="Tatsumi K"/>
            <person name="Tanaka K"/>
            <person name="Motone F"/>
            <person name="Kageyama Y"/>
            <person name="Nozu R"/>
            <person name="Adachi N"/>
            <person name="Nishimura O"/>
            <person name="Nakagawa R"/>
            <person name="Tanegashima C"/>
            <person name="Kiyatake I"/>
            <person name="Matsumoto R"/>
            <person name="Murakumo K"/>
            <person name="Nishida K"/>
            <person name="Terakita A"/>
            <person name="Kuratani S"/>
            <person name="Sato K"/>
            <person name="Hyodo S Kuraku.S."/>
        </authorList>
    </citation>
    <scope>NUCLEOTIDE SEQUENCE [LARGE SCALE GENOMIC DNA]</scope>
</reference>
<feature type="coiled-coil region" evidence="1">
    <location>
        <begin position="37"/>
        <end position="64"/>
    </location>
</feature>
<accession>A0A401TA59</accession>
<feature type="non-terminal residue" evidence="4">
    <location>
        <position position="146"/>
    </location>
</feature>
<dbReference type="AlphaFoldDB" id="A0A401TA59"/>
<dbReference type="CDD" id="cd17747">
    <property type="entry name" value="BRCT_PARP1"/>
    <property type="match status" value="1"/>
</dbReference>
<feature type="compositionally biased region" description="Polar residues" evidence="2">
    <location>
        <begin position="106"/>
        <end position="117"/>
    </location>
</feature>
<protein>
    <recommendedName>
        <fullName evidence="3">BRCT domain-containing protein</fullName>
    </recommendedName>
</protein>
<dbReference type="STRING" id="137246.A0A401TA59"/>
<evidence type="ECO:0000313" key="4">
    <source>
        <dbReference type="EMBL" id="GCC39556.1"/>
    </source>
</evidence>
<dbReference type="PROSITE" id="PS50172">
    <property type="entry name" value="BRCT"/>
    <property type="match status" value="1"/>
</dbReference>
<feature type="domain" description="BRCT" evidence="3">
    <location>
        <begin position="1"/>
        <end position="69"/>
    </location>
</feature>
<dbReference type="Pfam" id="PF00533">
    <property type="entry name" value="BRCT"/>
    <property type="match status" value="1"/>
</dbReference>
<evidence type="ECO:0000259" key="3">
    <source>
        <dbReference type="PROSITE" id="PS50172"/>
    </source>
</evidence>
<dbReference type="InterPro" id="IPR001357">
    <property type="entry name" value="BRCT_dom"/>
</dbReference>
<name>A0A401TA59_CHIPU</name>
<dbReference type="Proteomes" id="UP000287033">
    <property type="component" value="Unassembled WGS sequence"/>
</dbReference>
<dbReference type="Gene3D" id="3.40.50.10190">
    <property type="entry name" value="BRCT domain"/>
    <property type="match status" value="1"/>
</dbReference>
<sequence length="146" mass="15596">MKVLVLGKLSKKKDELKTLVEEFGGKITSTASKAKLCISSQKELDKMSKKMEEVKEANVRVVSEDLLDDLRSGKGLQELLSVHGISSWGAVLTPEVVPDPPVAGKSTGSKVTKNSSGKVKQEQESGKSEKKMKLTVKGGAAVDPDS</sequence>
<dbReference type="OrthoDB" id="429950at2759"/>
<dbReference type="SUPFAM" id="SSF52113">
    <property type="entry name" value="BRCT domain"/>
    <property type="match status" value="1"/>
</dbReference>
<evidence type="ECO:0000313" key="5">
    <source>
        <dbReference type="Proteomes" id="UP000287033"/>
    </source>
</evidence>
<organism evidence="4 5">
    <name type="scientific">Chiloscyllium punctatum</name>
    <name type="common">Brownbanded bambooshark</name>
    <name type="synonym">Hemiscyllium punctatum</name>
    <dbReference type="NCBI Taxonomy" id="137246"/>
    <lineage>
        <taxon>Eukaryota</taxon>
        <taxon>Metazoa</taxon>
        <taxon>Chordata</taxon>
        <taxon>Craniata</taxon>
        <taxon>Vertebrata</taxon>
        <taxon>Chondrichthyes</taxon>
        <taxon>Elasmobranchii</taxon>
        <taxon>Galeomorphii</taxon>
        <taxon>Galeoidea</taxon>
        <taxon>Orectolobiformes</taxon>
        <taxon>Hemiscylliidae</taxon>
        <taxon>Chiloscyllium</taxon>
    </lineage>
</organism>
<feature type="compositionally biased region" description="Basic and acidic residues" evidence="2">
    <location>
        <begin position="119"/>
        <end position="132"/>
    </location>
</feature>